<evidence type="ECO:0000313" key="2">
    <source>
        <dbReference type="EMBL" id="MBA4668247.1"/>
    </source>
</evidence>
<feature type="compositionally biased region" description="Polar residues" evidence="1">
    <location>
        <begin position="64"/>
        <end position="76"/>
    </location>
</feature>
<evidence type="ECO:0000256" key="1">
    <source>
        <dbReference type="SAM" id="MobiDB-lite"/>
    </source>
</evidence>
<dbReference type="AlphaFoldDB" id="A0A7C9ELD1"/>
<name>A0A7C9ELD1_OPUST</name>
<organism evidence="2">
    <name type="scientific">Opuntia streptacantha</name>
    <name type="common">Prickly pear cactus</name>
    <name type="synonym">Opuntia cardona</name>
    <dbReference type="NCBI Taxonomy" id="393608"/>
    <lineage>
        <taxon>Eukaryota</taxon>
        <taxon>Viridiplantae</taxon>
        <taxon>Streptophyta</taxon>
        <taxon>Embryophyta</taxon>
        <taxon>Tracheophyta</taxon>
        <taxon>Spermatophyta</taxon>
        <taxon>Magnoliopsida</taxon>
        <taxon>eudicotyledons</taxon>
        <taxon>Gunneridae</taxon>
        <taxon>Pentapetalae</taxon>
        <taxon>Caryophyllales</taxon>
        <taxon>Cactineae</taxon>
        <taxon>Cactaceae</taxon>
        <taxon>Opuntioideae</taxon>
        <taxon>Opuntia</taxon>
    </lineage>
</organism>
<accession>A0A7C9ELD1</accession>
<reference evidence="2" key="1">
    <citation type="journal article" date="2013" name="J. Plant Res.">
        <title>Effect of fungi and light on seed germination of three Opuntia species from semiarid lands of central Mexico.</title>
        <authorList>
            <person name="Delgado-Sanchez P."/>
            <person name="Jimenez-Bremont J.F."/>
            <person name="Guerrero-Gonzalez Mde L."/>
            <person name="Flores J."/>
        </authorList>
    </citation>
    <scope>NUCLEOTIDE SEQUENCE</scope>
    <source>
        <tissue evidence="2">Cladode</tissue>
    </source>
</reference>
<proteinExistence type="predicted"/>
<feature type="region of interest" description="Disordered" evidence="1">
    <location>
        <begin position="64"/>
        <end position="90"/>
    </location>
</feature>
<protein>
    <submittedName>
        <fullName evidence="2">Uncharacterized protein</fullName>
    </submittedName>
</protein>
<reference evidence="2" key="2">
    <citation type="submission" date="2020-07" db="EMBL/GenBank/DDBJ databases">
        <authorList>
            <person name="Vera ALvarez R."/>
            <person name="Arias-Moreno D.M."/>
            <person name="Jimenez-Jacinto V."/>
            <person name="Jimenez-Bremont J.F."/>
            <person name="Swaminathan K."/>
            <person name="Moose S.P."/>
            <person name="Guerrero-Gonzalez M.L."/>
            <person name="Marino-Ramirez L."/>
            <person name="Landsman D."/>
            <person name="Rodriguez-Kessler M."/>
            <person name="Delgado-Sanchez P."/>
        </authorList>
    </citation>
    <scope>NUCLEOTIDE SEQUENCE</scope>
    <source>
        <tissue evidence="2">Cladode</tissue>
    </source>
</reference>
<dbReference type="EMBL" id="GISG01238884">
    <property type="protein sequence ID" value="MBA4668247.1"/>
    <property type="molecule type" value="Transcribed_RNA"/>
</dbReference>
<sequence length="108" mass="12181">MARETDMRPTKAAESVIAGLRWPPETGPVARRRIVTRRATEQEIIMFGVLVSVSKEEMTRVSIMNTKSPVPKNSANDARHTWGEKSSSNPSQWWNLEDIPTFLCSLNP</sequence>